<sequence length="736" mass="79334">MSNQAASFAFKPVVVAGLYLMGASCAWAQTPDPTAEPAAASSVAARSAAAAEPDDRAKPAGSAPPEAAADPAALKEIVVTASRREQAIREAPASISVISREDIDAKPYTSVAEIVANVEGVSVVGASPNDQDISIRGMPGEYTLLLVDGRRQNTRETMNRGTAGVQSNLMPPLSAIERIEVVRGPMSSLYGADAMGGVINVITRKVPKRWGGTITAGSVWQLESNQGDTQSVDFWLGGPLKSDVLGLQASGRLLHRGEDDIYYPNSGTSGANGQRIGSFDMKLSAKPASNQDVSVNIGREQLTYLSTPGKSAAPLTPRTAATALTETRHIRDYWGITHDGRWGFGDTTVSLYGERGVQDQWTPAGRSPVRPALTDTILEAKAAIPWWGERNILTVGGQHIWSRLSGVSVQDAVPKGHGANADRVTRNAWALFGENDYFFNDRFTLTTGVRLDHDDRYGSHVSPRIYGVYQLSRAWTVRGGVSTGFRPPSLRQSTAGYCMTSGGAAGATPGTLCGNPDLKPETSLTEELGVRYDLGDTYAGLTLFNNLFKNKVASYDTGKPDPRSPGRNIYVYDNIDRVKLYGLEIGAGTRLSRTLKVSGAYTLTESRREGSGEKAFNGSSLDGYPLDKTPKHKFNVQVDWTPTAKLDLYATANYIGSEYWAAFRNGAQGVRERPSTTTFDLGGRYRIDKRFSVNFAVLNLTNKMVPIDDRTRTTGLSGNWLVDQGRRIAVSLTAEM</sequence>
<evidence type="ECO:0000256" key="3">
    <source>
        <dbReference type="ARBA" id="ARBA00022448"/>
    </source>
</evidence>
<evidence type="ECO:0000256" key="10">
    <source>
        <dbReference type="ARBA" id="ARBA00023170"/>
    </source>
</evidence>
<dbReference type="InterPro" id="IPR039426">
    <property type="entry name" value="TonB-dep_rcpt-like"/>
</dbReference>
<comment type="caution">
    <text evidence="18">The sequence shown here is derived from an EMBL/GenBank/DDBJ whole genome shotgun (WGS) entry which is preliminary data.</text>
</comment>
<comment type="subcellular location">
    <subcellularLocation>
        <location evidence="1 12">Cell outer membrane</location>
        <topology evidence="1 12">Multi-pass membrane protein</topology>
    </subcellularLocation>
</comment>
<organism evidence="18 19">
    <name type="scientific">Burkholderia cepacia</name>
    <name type="common">Pseudomonas cepacia</name>
    <dbReference type="NCBI Taxonomy" id="292"/>
    <lineage>
        <taxon>Bacteria</taxon>
        <taxon>Pseudomonadati</taxon>
        <taxon>Pseudomonadota</taxon>
        <taxon>Betaproteobacteria</taxon>
        <taxon>Burkholderiales</taxon>
        <taxon>Burkholderiaceae</taxon>
        <taxon>Burkholderia</taxon>
        <taxon>Burkholderia cepacia complex</taxon>
    </lineage>
</organism>
<dbReference type="InterPro" id="IPR037066">
    <property type="entry name" value="Plug_dom_sf"/>
</dbReference>
<keyword evidence="11 12" id="KW-0998">Cell outer membrane</keyword>
<feature type="signal peptide" evidence="15">
    <location>
        <begin position="1"/>
        <end position="28"/>
    </location>
</feature>
<evidence type="ECO:0000256" key="11">
    <source>
        <dbReference type="ARBA" id="ARBA00023237"/>
    </source>
</evidence>
<comment type="similarity">
    <text evidence="2 12 13">Belongs to the TonB-dependent receptor family.</text>
</comment>
<keyword evidence="10 18" id="KW-0675">Receptor</keyword>
<evidence type="ECO:0000256" key="12">
    <source>
        <dbReference type="PROSITE-ProRule" id="PRU01360"/>
    </source>
</evidence>
<feature type="chain" id="PRO_5015572872" evidence="15">
    <location>
        <begin position="29"/>
        <end position="736"/>
    </location>
</feature>
<dbReference type="InterPro" id="IPR012910">
    <property type="entry name" value="Plug_dom"/>
</dbReference>
<dbReference type="AlphaFoldDB" id="A0A2S8IHE5"/>
<keyword evidence="7" id="KW-0406">Ion transport</keyword>
<accession>A0A2S8IHE5</accession>
<evidence type="ECO:0000256" key="1">
    <source>
        <dbReference type="ARBA" id="ARBA00004571"/>
    </source>
</evidence>
<dbReference type="Gene3D" id="2.40.170.20">
    <property type="entry name" value="TonB-dependent receptor, beta-barrel domain"/>
    <property type="match status" value="1"/>
</dbReference>
<keyword evidence="6 15" id="KW-0732">Signal</keyword>
<evidence type="ECO:0000256" key="2">
    <source>
        <dbReference type="ARBA" id="ARBA00009810"/>
    </source>
</evidence>
<evidence type="ECO:0000256" key="6">
    <source>
        <dbReference type="ARBA" id="ARBA00022729"/>
    </source>
</evidence>
<proteinExistence type="inferred from homology"/>
<evidence type="ECO:0000256" key="9">
    <source>
        <dbReference type="ARBA" id="ARBA00023136"/>
    </source>
</evidence>
<feature type="domain" description="TonB-dependent receptor plug" evidence="17">
    <location>
        <begin position="88"/>
        <end position="198"/>
    </location>
</feature>
<reference evidence="18 19" key="1">
    <citation type="submission" date="2018-02" db="EMBL/GenBank/DDBJ databases">
        <title>Draft genome sequencing of Burkholderia cepacia Y14-15.</title>
        <authorList>
            <person name="Zheng B.-X."/>
        </authorList>
    </citation>
    <scope>NUCLEOTIDE SEQUENCE [LARGE SCALE GENOMIC DNA]</scope>
    <source>
        <strain evidence="18 19">Y14-15</strain>
    </source>
</reference>
<evidence type="ECO:0000259" key="16">
    <source>
        <dbReference type="Pfam" id="PF00593"/>
    </source>
</evidence>
<dbReference type="Gene3D" id="2.170.130.10">
    <property type="entry name" value="TonB-dependent receptor, plug domain"/>
    <property type="match status" value="1"/>
</dbReference>
<keyword evidence="3 12" id="KW-0813">Transport</keyword>
<dbReference type="GO" id="GO:0044718">
    <property type="term" value="P:siderophore transmembrane transport"/>
    <property type="evidence" value="ECO:0007669"/>
    <property type="project" value="TreeGrafter"/>
</dbReference>
<evidence type="ECO:0000256" key="15">
    <source>
        <dbReference type="SAM" id="SignalP"/>
    </source>
</evidence>
<evidence type="ECO:0000256" key="7">
    <source>
        <dbReference type="ARBA" id="ARBA00023065"/>
    </source>
</evidence>
<evidence type="ECO:0000256" key="13">
    <source>
        <dbReference type="RuleBase" id="RU003357"/>
    </source>
</evidence>
<feature type="compositionally biased region" description="Low complexity" evidence="14">
    <location>
        <begin position="59"/>
        <end position="69"/>
    </location>
</feature>
<dbReference type="PANTHER" id="PTHR30069">
    <property type="entry name" value="TONB-DEPENDENT OUTER MEMBRANE RECEPTOR"/>
    <property type="match status" value="1"/>
</dbReference>
<dbReference type="GO" id="GO:0015344">
    <property type="term" value="F:siderophore uptake transmembrane transporter activity"/>
    <property type="evidence" value="ECO:0007669"/>
    <property type="project" value="TreeGrafter"/>
</dbReference>
<name>A0A2S8IHE5_BURCE</name>
<evidence type="ECO:0000256" key="4">
    <source>
        <dbReference type="ARBA" id="ARBA00022452"/>
    </source>
</evidence>
<evidence type="ECO:0000313" key="18">
    <source>
        <dbReference type="EMBL" id="PQP14191.1"/>
    </source>
</evidence>
<dbReference type="CDD" id="cd01347">
    <property type="entry name" value="ligand_gated_channel"/>
    <property type="match status" value="1"/>
</dbReference>
<dbReference type="InterPro" id="IPR036942">
    <property type="entry name" value="Beta-barrel_TonB_sf"/>
</dbReference>
<evidence type="ECO:0000256" key="14">
    <source>
        <dbReference type="SAM" id="MobiDB-lite"/>
    </source>
</evidence>
<gene>
    <name evidence="18" type="ORF">C5615_27430</name>
</gene>
<evidence type="ECO:0000259" key="17">
    <source>
        <dbReference type="Pfam" id="PF07715"/>
    </source>
</evidence>
<feature type="region of interest" description="Disordered" evidence="14">
    <location>
        <begin position="31"/>
        <end position="69"/>
    </location>
</feature>
<keyword evidence="8 13" id="KW-0798">TonB box</keyword>
<feature type="domain" description="TonB-dependent receptor-like beta-barrel" evidence="16">
    <location>
        <begin position="322"/>
        <end position="700"/>
    </location>
</feature>
<keyword evidence="5 12" id="KW-0812">Transmembrane</keyword>
<dbReference type="Proteomes" id="UP000238206">
    <property type="component" value="Unassembled WGS sequence"/>
</dbReference>
<evidence type="ECO:0000313" key="19">
    <source>
        <dbReference type="Proteomes" id="UP000238206"/>
    </source>
</evidence>
<dbReference type="SUPFAM" id="SSF56935">
    <property type="entry name" value="Porins"/>
    <property type="match status" value="1"/>
</dbReference>
<feature type="compositionally biased region" description="Low complexity" evidence="14">
    <location>
        <begin position="35"/>
        <end position="51"/>
    </location>
</feature>
<dbReference type="PANTHER" id="PTHR30069:SF53">
    <property type="entry name" value="COLICIN I RECEPTOR-RELATED"/>
    <property type="match status" value="1"/>
</dbReference>
<evidence type="ECO:0000256" key="8">
    <source>
        <dbReference type="ARBA" id="ARBA00023077"/>
    </source>
</evidence>
<dbReference type="Pfam" id="PF07715">
    <property type="entry name" value="Plug"/>
    <property type="match status" value="1"/>
</dbReference>
<keyword evidence="4 12" id="KW-1134">Transmembrane beta strand</keyword>
<dbReference type="EMBL" id="PUIQ01000041">
    <property type="protein sequence ID" value="PQP14191.1"/>
    <property type="molecule type" value="Genomic_DNA"/>
</dbReference>
<dbReference type="RefSeq" id="WP_105392597.1">
    <property type="nucleotide sequence ID" value="NZ_PUIQ01000041.1"/>
</dbReference>
<dbReference type="PROSITE" id="PS52016">
    <property type="entry name" value="TONB_DEPENDENT_REC_3"/>
    <property type="match status" value="1"/>
</dbReference>
<dbReference type="GO" id="GO:0009279">
    <property type="term" value="C:cell outer membrane"/>
    <property type="evidence" value="ECO:0007669"/>
    <property type="project" value="UniProtKB-SubCell"/>
</dbReference>
<dbReference type="Pfam" id="PF00593">
    <property type="entry name" value="TonB_dep_Rec_b-barrel"/>
    <property type="match status" value="1"/>
</dbReference>
<dbReference type="InterPro" id="IPR000531">
    <property type="entry name" value="Beta-barrel_TonB"/>
</dbReference>
<protein>
    <submittedName>
        <fullName evidence="18">TonB-dependent receptor</fullName>
    </submittedName>
</protein>
<evidence type="ECO:0000256" key="5">
    <source>
        <dbReference type="ARBA" id="ARBA00022692"/>
    </source>
</evidence>
<keyword evidence="9 12" id="KW-0472">Membrane</keyword>